<proteinExistence type="predicted"/>
<protein>
    <submittedName>
        <fullName evidence="1">Uncharacterized protein</fullName>
    </submittedName>
</protein>
<keyword evidence="2" id="KW-1185">Reference proteome</keyword>
<evidence type="ECO:0000313" key="1">
    <source>
        <dbReference type="EMBL" id="CAH2091304.1"/>
    </source>
</evidence>
<evidence type="ECO:0000313" key="2">
    <source>
        <dbReference type="Proteomes" id="UP001153954"/>
    </source>
</evidence>
<comment type="caution">
    <text evidence="1">The sequence shown here is derived from an EMBL/GenBank/DDBJ whole genome shotgun (WGS) entry which is preliminary data.</text>
</comment>
<organism evidence="1 2">
    <name type="scientific">Euphydryas editha</name>
    <name type="common">Edith's checkerspot</name>
    <dbReference type="NCBI Taxonomy" id="104508"/>
    <lineage>
        <taxon>Eukaryota</taxon>
        <taxon>Metazoa</taxon>
        <taxon>Ecdysozoa</taxon>
        <taxon>Arthropoda</taxon>
        <taxon>Hexapoda</taxon>
        <taxon>Insecta</taxon>
        <taxon>Pterygota</taxon>
        <taxon>Neoptera</taxon>
        <taxon>Endopterygota</taxon>
        <taxon>Lepidoptera</taxon>
        <taxon>Glossata</taxon>
        <taxon>Ditrysia</taxon>
        <taxon>Papilionoidea</taxon>
        <taxon>Nymphalidae</taxon>
        <taxon>Nymphalinae</taxon>
        <taxon>Euphydryas</taxon>
    </lineage>
</organism>
<gene>
    <name evidence="1" type="ORF">EEDITHA_LOCUS7181</name>
</gene>
<reference evidence="1" key="1">
    <citation type="submission" date="2022-03" db="EMBL/GenBank/DDBJ databases">
        <authorList>
            <person name="Tunstrom K."/>
        </authorList>
    </citation>
    <scope>NUCLEOTIDE SEQUENCE</scope>
</reference>
<sequence length="137" mass="15599">MRDQKSIKSLVIHYSGVIMSSKHHCKCNCSVLYQAASESESLRKDALIGSASNHNTITPSSRDTENVLVHKYKLNHLERSPGTERPTINGNVYLTNLSPGGFNRMDSSDYGLWRRLQDAAVRTRRALEENFEYEIKR</sequence>
<dbReference type="AlphaFoldDB" id="A0AAU9TX77"/>
<name>A0AAU9TX77_EUPED</name>
<accession>A0AAU9TX77</accession>
<dbReference type="Proteomes" id="UP001153954">
    <property type="component" value="Unassembled WGS sequence"/>
</dbReference>
<dbReference type="EMBL" id="CAKOGL010000010">
    <property type="protein sequence ID" value="CAH2091304.1"/>
    <property type="molecule type" value="Genomic_DNA"/>
</dbReference>